<evidence type="ECO:0000256" key="5">
    <source>
        <dbReference type="ARBA" id="ARBA00014387"/>
    </source>
</evidence>
<dbReference type="OrthoDB" id="10055808at2759"/>
<evidence type="ECO:0000256" key="13">
    <source>
        <dbReference type="ARBA" id="ARBA00023157"/>
    </source>
</evidence>
<keyword evidence="12 15" id="KW-0472">Membrane</keyword>
<evidence type="ECO:0000256" key="6">
    <source>
        <dbReference type="ARBA" id="ARBA00022499"/>
    </source>
</evidence>
<feature type="transmembrane region" description="Helical" evidence="15">
    <location>
        <begin position="140"/>
        <end position="159"/>
    </location>
</feature>
<comment type="subcellular location">
    <subcellularLocation>
        <location evidence="2">Endoplasmic reticulum membrane</location>
        <topology evidence="2">Single-pass type I membrane protein</topology>
    </subcellularLocation>
</comment>
<comment type="similarity">
    <text evidence="3">Belongs to the TRAP-delta family.</text>
</comment>
<evidence type="ECO:0000256" key="11">
    <source>
        <dbReference type="ARBA" id="ARBA00022989"/>
    </source>
</evidence>
<evidence type="ECO:0000256" key="4">
    <source>
        <dbReference type="ARBA" id="ARBA00011819"/>
    </source>
</evidence>
<keyword evidence="9" id="KW-0256">Endoplasmic reticulum</keyword>
<keyword evidence="11 15" id="KW-1133">Transmembrane helix</keyword>
<evidence type="ECO:0000313" key="18">
    <source>
        <dbReference type="Proteomes" id="UP001154078"/>
    </source>
</evidence>
<evidence type="ECO:0000256" key="9">
    <source>
        <dbReference type="ARBA" id="ARBA00022824"/>
    </source>
</evidence>
<evidence type="ECO:0000256" key="2">
    <source>
        <dbReference type="ARBA" id="ARBA00004115"/>
    </source>
</evidence>
<evidence type="ECO:0000256" key="15">
    <source>
        <dbReference type="SAM" id="Phobius"/>
    </source>
</evidence>
<comment type="function">
    <text evidence="1">TRAP proteins are part of a complex whose function is to bind calcium to the ER membrane and thereby regulate the retention of ER resident proteins.</text>
</comment>
<dbReference type="EMBL" id="OV121139">
    <property type="protein sequence ID" value="CAH0562170.1"/>
    <property type="molecule type" value="Genomic_DNA"/>
</dbReference>
<evidence type="ECO:0000256" key="10">
    <source>
        <dbReference type="ARBA" id="ARBA00022843"/>
    </source>
</evidence>
<name>A0A9P0BFN7_BRAAE</name>
<dbReference type="Pfam" id="PF05404">
    <property type="entry name" value="TRAP-delta"/>
    <property type="match status" value="1"/>
</dbReference>
<keyword evidence="18" id="KW-1185">Reference proteome</keyword>
<keyword evidence="7 15" id="KW-0812">Transmembrane</keyword>
<keyword evidence="10" id="KW-0832">Ubl conjugation</keyword>
<evidence type="ECO:0000256" key="7">
    <source>
        <dbReference type="ARBA" id="ARBA00022692"/>
    </source>
</evidence>
<feature type="chain" id="PRO_5040150174" description="Translocon-associated protein subunit delta" evidence="16">
    <location>
        <begin position="20"/>
        <end position="167"/>
    </location>
</feature>
<keyword evidence="6" id="KW-1017">Isopeptide bond</keyword>
<evidence type="ECO:0000256" key="8">
    <source>
        <dbReference type="ARBA" id="ARBA00022729"/>
    </source>
</evidence>
<accession>A0A9P0BFN7</accession>
<dbReference type="InterPro" id="IPR008855">
    <property type="entry name" value="TRAP-delta"/>
</dbReference>
<keyword evidence="8 16" id="KW-0732">Signal</keyword>
<evidence type="ECO:0000256" key="12">
    <source>
        <dbReference type="ARBA" id="ARBA00023136"/>
    </source>
</evidence>
<protein>
    <recommendedName>
        <fullName evidence="5">Translocon-associated protein subunit delta</fullName>
    </recommendedName>
    <alternativeName>
        <fullName evidence="14">Signal sequence receptor subunit delta</fullName>
    </alternativeName>
</protein>
<dbReference type="PANTHER" id="PTHR12731:SF1">
    <property type="entry name" value="TRANSLOCON-ASSOCIATED PROTEIN SUBUNIT DELTA"/>
    <property type="match status" value="1"/>
</dbReference>
<organism evidence="17 18">
    <name type="scientific">Brassicogethes aeneus</name>
    <name type="common">Rape pollen beetle</name>
    <name type="synonym">Meligethes aeneus</name>
    <dbReference type="NCBI Taxonomy" id="1431903"/>
    <lineage>
        <taxon>Eukaryota</taxon>
        <taxon>Metazoa</taxon>
        <taxon>Ecdysozoa</taxon>
        <taxon>Arthropoda</taxon>
        <taxon>Hexapoda</taxon>
        <taxon>Insecta</taxon>
        <taxon>Pterygota</taxon>
        <taxon>Neoptera</taxon>
        <taxon>Endopterygota</taxon>
        <taxon>Coleoptera</taxon>
        <taxon>Polyphaga</taxon>
        <taxon>Cucujiformia</taxon>
        <taxon>Nitidulidae</taxon>
        <taxon>Meligethinae</taxon>
        <taxon>Brassicogethes</taxon>
    </lineage>
</organism>
<dbReference type="GO" id="GO:0005789">
    <property type="term" value="C:endoplasmic reticulum membrane"/>
    <property type="evidence" value="ECO:0007669"/>
    <property type="project" value="UniProtKB-SubCell"/>
</dbReference>
<feature type="signal peptide" evidence="16">
    <location>
        <begin position="1"/>
        <end position="19"/>
    </location>
</feature>
<proteinExistence type="inferred from homology"/>
<dbReference type="Proteomes" id="UP001154078">
    <property type="component" value="Chromosome 8"/>
</dbReference>
<dbReference type="PANTHER" id="PTHR12731">
    <property type="entry name" value="TRANSLOCON-ASSOCIATED PROTEIN, DELTA SUBUNIT"/>
    <property type="match status" value="1"/>
</dbReference>
<evidence type="ECO:0000313" key="17">
    <source>
        <dbReference type="EMBL" id="CAH0562170.1"/>
    </source>
</evidence>
<reference evidence="17" key="1">
    <citation type="submission" date="2021-12" db="EMBL/GenBank/DDBJ databases">
        <authorList>
            <person name="King R."/>
        </authorList>
    </citation>
    <scope>NUCLEOTIDE SEQUENCE</scope>
</reference>
<comment type="subunit">
    <text evidence="4">Heterotetramer of TRAP-alpha, TRAP-beta, TRAP-delta and TRAP-gamma.</text>
</comment>
<sequence>MAKLLFFATVVCAVSGILCQSCKNPQVTSKSFTTQDVTIVTNVAYIGEFDVKCASGAVNALYAEIEGNLVPVSVVEGNKYQVSWTEEAKLAKRGDRVVRVFDEEGFTAVRKAIRAGEDASSVSELFNVVINHPGAYSGPWLQGEIVATIVSLVIAYFAVVSRSKVVS</sequence>
<evidence type="ECO:0000256" key="1">
    <source>
        <dbReference type="ARBA" id="ARBA00002838"/>
    </source>
</evidence>
<evidence type="ECO:0000256" key="14">
    <source>
        <dbReference type="ARBA" id="ARBA00031791"/>
    </source>
</evidence>
<evidence type="ECO:0000256" key="16">
    <source>
        <dbReference type="SAM" id="SignalP"/>
    </source>
</evidence>
<gene>
    <name evidence="17" type="ORF">MELIAE_LOCUS11368</name>
</gene>
<dbReference type="AlphaFoldDB" id="A0A9P0BFN7"/>
<evidence type="ECO:0000256" key="3">
    <source>
        <dbReference type="ARBA" id="ARBA00009294"/>
    </source>
</evidence>
<keyword evidence="13" id="KW-1015">Disulfide bond</keyword>